<dbReference type="Proteomes" id="UP000004986">
    <property type="component" value="Unassembled WGS sequence"/>
</dbReference>
<gene>
    <name evidence="1" type="ORF">PSYPI_46609</name>
</gene>
<dbReference type="EMBL" id="AEAI01004290">
    <property type="protein sequence ID" value="EGH49455.1"/>
    <property type="molecule type" value="Genomic_DNA"/>
</dbReference>
<dbReference type="HOGENOM" id="CLU_3193353_0_0_6"/>
<feature type="non-terminal residue" evidence="1">
    <location>
        <position position="1"/>
    </location>
</feature>
<proteinExistence type="predicted"/>
<sequence>KPVGVRIRSLAEIEEEGVAALPGLQSLPMDDPCQVSNYTQRYSYDA</sequence>
<accession>F3GQV2</accession>
<dbReference type="AlphaFoldDB" id="F3GQV2"/>
<comment type="caution">
    <text evidence="1">The sequence shown here is derived from an EMBL/GenBank/DDBJ whole genome shotgun (WGS) entry which is preliminary data.</text>
</comment>
<name>F3GQV2_PSESJ</name>
<protein>
    <submittedName>
        <fullName evidence="1">YD repeat-containing protein</fullName>
    </submittedName>
</protein>
<organism evidence="1 2">
    <name type="scientific">Pseudomonas syringae pv. pisi str. 1704B</name>
    <dbReference type="NCBI Taxonomy" id="629263"/>
    <lineage>
        <taxon>Bacteria</taxon>
        <taxon>Pseudomonadati</taxon>
        <taxon>Pseudomonadota</taxon>
        <taxon>Gammaproteobacteria</taxon>
        <taxon>Pseudomonadales</taxon>
        <taxon>Pseudomonadaceae</taxon>
        <taxon>Pseudomonas</taxon>
        <taxon>Pseudomonas syringae</taxon>
    </lineage>
</organism>
<keyword evidence="2" id="KW-1185">Reference proteome</keyword>
<evidence type="ECO:0000313" key="1">
    <source>
        <dbReference type="EMBL" id="EGH49455.1"/>
    </source>
</evidence>
<feature type="non-terminal residue" evidence="1">
    <location>
        <position position="46"/>
    </location>
</feature>
<evidence type="ECO:0000313" key="2">
    <source>
        <dbReference type="Proteomes" id="UP000004986"/>
    </source>
</evidence>
<reference evidence="1 2" key="1">
    <citation type="journal article" date="2011" name="PLoS Pathog.">
        <title>Dynamic evolution of pathogenicity revealed by sequencing and comparative genomics of 19 Pseudomonas syringae isolates.</title>
        <authorList>
            <person name="Baltrus D.A."/>
            <person name="Nishimura M.T."/>
            <person name="Romanchuk A."/>
            <person name="Chang J.H."/>
            <person name="Mukhtar M.S."/>
            <person name="Cherkis K."/>
            <person name="Roach J."/>
            <person name="Grant S.R."/>
            <person name="Jones C.D."/>
            <person name="Dangl J.L."/>
        </authorList>
    </citation>
    <scope>NUCLEOTIDE SEQUENCE [LARGE SCALE GENOMIC DNA]</scope>
    <source>
        <strain evidence="1 2">1704B</strain>
    </source>
</reference>